<dbReference type="RefSeq" id="WP_153835646.1">
    <property type="nucleotide sequence ID" value="NZ_JBHUMW010000017.1"/>
</dbReference>
<dbReference type="Proteomes" id="UP000435187">
    <property type="component" value="Unassembled WGS sequence"/>
</dbReference>
<proteinExistence type="predicted"/>
<protein>
    <submittedName>
        <fullName evidence="1">Uncharacterized protein</fullName>
    </submittedName>
</protein>
<keyword evidence="2" id="KW-1185">Reference proteome</keyword>
<comment type="caution">
    <text evidence="1">The sequence shown here is derived from an EMBL/GenBank/DDBJ whole genome shotgun (WGS) entry which is preliminary data.</text>
</comment>
<sequence>MKFIIGNDAYMFENTVDKVEEIYKITNDKLKDETVFFSHFIIDGKEIYNEHDQYLLNVLDSIEEVHAILHTSAQLIESAITSLTGYLERSQPELQQFINDLYNGVKQIGAPNTFLLLEGLEWVKDMIVKIDALKQRPEEWHLLVNQATELTEILAEMEEVFQHNDPIVYADMLQYDIIPLFQNLKNSCEQIEKKGL</sequence>
<reference evidence="1 2" key="1">
    <citation type="submission" date="2019-10" db="EMBL/GenBank/DDBJ databases">
        <title>Gracilibacillus salitolerans sp. nov., a moderate halophile isolated from a saline soil in northwest China.</title>
        <authorList>
            <person name="Gan L."/>
        </authorList>
    </citation>
    <scope>NUCLEOTIDE SEQUENCE [LARGE SCALE GENOMIC DNA]</scope>
    <source>
        <strain evidence="1 2">TP2-8</strain>
    </source>
</reference>
<dbReference type="EMBL" id="WJEE01000024">
    <property type="protein sequence ID" value="MRI67023.1"/>
    <property type="molecule type" value="Genomic_DNA"/>
</dbReference>
<gene>
    <name evidence="1" type="ORF">GH885_11830</name>
</gene>
<organism evidence="1 2">
    <name type="scientific">Gracilibacillus thailandensis</name>
    <dbReference type="NCBI Taxonomy" id="563735"/>
    <lineage>
        <taxon>Bacteria</taxon>
        <taxon>Bacillati</taxon>
        <taxon>Bacillota</taxon>
        <taxon>Bacilli</taxon>
        <taxon>Bacillales</taxon>
        <taxon>Bacillaceae</taxon>
        <taxon>Gracilibacillus</taxon>
    </lineage>
</organism>
<dbReference type="AlphaFoldDB" id="A0A6N7QXY6"/>
<evidence type="ECO:0000313" key="1">
    <source>
        <dbReference type="EMBL" id="MRI67023.1"/>
    </source>
</evidence>
<evidence type="ECO:0000313" key="2">
    <source>
        <dbReference type="Proteomes" id="UP000435187"/>
    </source>
</evidence>
<name>A0A6N7QXY6_9BACI</name>
<accession>A0A6N7QXY6</accession>